<proteinExistence type="predicted"/>
<comment type="caution">
    <text evidence="2">The sequence shown here is derived from an EMBL/GenBank/DDBJ whole genome shotgun (WGS) entry which is preliminary data.</text>
</comment>
<dbReference type="PANTHER" id="PTHR47432:SF1">
    <property type="entry name" value="CELL WALL ASSEMBLY REGULATOR SMI1"/>
    <property type="match status" value="1"/>
</dbReference>
<dbReference type="Gene3D" id="3.40.1580.10">
    <property type="entry name" value="SMI1/KNR4-like"/>
    <property type="match status" value="1"/>
</dbReference>
<protein>
    <submittedName>
        <fullName evidence="2">Glucan synthesis regulatory protein</fullName>
    </submittedName>
</protein>
<dbReference type="InterPro" id="IPR018958">
    <property type="entry name" value="Knr4/Smi1-like_dom"/>
</dbReference>
<dbReference type="SMART" id="SM00860">
    <property type="entry name" value="SMI1_KNR4"/>
    <property type="match status" value="1"/>
</dbReference>
<dbReference type="Proteomes" id="UP000290433">
    <property type="component" value="Unassembled WGS sequence"/>
</dbReference>
<dbReference type="PANTHER" id="PTHR47432">
    <property type="entry name" value="CELL WALL ASSEMBLY REGULATOR SMI1"/>
    <property type="match status" value="1"/>
</dbReference>
<sequence length="216" mass="25032">MQTKMKSILSHQYITAFKSKLDIFDQFMNIGADTNEISKLEDFIEVKLPESHIDLLKTYNGENRSIGFMGGFGYLGIEEMKMQWTFLKEAPEMEAEAINQVEKIKNTLYCPKRIPFAHDGSGNYLVIDFNPNSKGTLGQILYLPTGDPEPIAVIADSFDDFLNLIIEKIESEELELIDEREDWDEEDWHMAEIYFQNTWENDWSDIAAEYNTKMSN</sequence>
<dbReference type="SUPFAM" id="SSF160631">
    <property type="entry name" value="SMI1/KNR4-like"/>
    <property type="match status" value="1"/>
</dbReference>
<evidence type="ECO:0000313" key="3">
    <source>
        <dbReference type="Proteomes" id="UP000290433"/>
    </source>
</evidence>
<organism evidence="2 3">
    <name type="scientific">Flavobacterium anhuiense</name>
    <dbReference type="NCBI Taxonomy" id="459526"/>
    <lineage>
        <taxon>Bacteria</taxon>
        <taxon>Pseudomonadati</taxon>
        <taxon>Bacteroidota</taxon>
        <taxon>Flavobacteriia</taxon>
        <taxon>Flavobacteriales</taxon>
        <taxon>Flavobacteriaceae</taxon>
        <taxon>Flavobacterium</taxon>
    </lineage>
</organism>
<dbReference type="Pfam" id="PF09346">
    <property type="entry name" value="SMI1_KNR4"/>
    <property type="match status" value="1"/>
</dbReference>
<dbReference type="InterPro" id="IPR037883">
    <property type="entry name" value="Knr4/Smi1-like_sf"/>
</dbReference>
<name>A0A444VYI9_9FLAO</name>
<accession>A0A444VYI9</accession>
<feature type="domain" description="Knr4/Smi1-like" evidence="1">
    <location>
        <begin position="31"/>
        <end position="164"/>
    </location>
</feature>
<dbReference type="AlphaFoldDB" id="A0A444VYI9"/>
<gene>
    <name evidence="2" type="ORF">NU08_2271</name>
</gene>
<evidence type="ECO:0000259" key="1">
    <source>
        <dbReference type="SMART" id="SM00860"/>
    </source>
</evidence>
<reference evidence="2 3" key="1">
    <citation type="submission" date="2014-12" db="EMBL/GenBank/DDBJ databases">
        <title>Genome sequence of Flavobacterium anhuiense RCM74.</title>
        <authorList>
            <person name="Kim J.F."/>
            <person name="Song J.Y."/>
            <person name="Kwak M.-J."/>
            <person name="Lee S.-W."/>
        </authorList>
    </citation>
    <scope>NUCLEOTIDE SEQUENCE [LARGE SCALE GENOMIC DNA]</scope>
    <source>
        <strain evidence="2 3">RCM74</strain>
    </source>
</reference>
<evidence type="ECO:0000313" key="2">
    <source>
        <dbReference type="EMBL" id="RYJ38685.1"/>
    </source>
</evidence>
<dbReference type="InterPro" id="IPR051873">
    <property type="entry name" value="KNR4/SMI1_regulator"/>
</dbReference>
<dbReference type="EMBL" id="JUIV01000007">
    <property type="protein sequence ID" value="RYJ38685.1"/>
    <property type="molecule type" value="Genomic_DNA"/>
</dbReference>